<comment type="function">
    <text evidence="2">May play a role in the development of the central system.</text>
</comment>
<dbReference type="Pfam" id="PF19281">
    <property type="entry name" value="PHYHIP_C"/>
    <property type="match status" value="1"/>
</dbReference>
<name>A0A9Q0EK11_9TELE</name>
<evidence type="ECO:0000259" key="3">
    <source>
        <dbReference type="PROSITE" id="PS50853"/>
    </source>
</evidence>
<dbReference type="CDD" id="cd00063">
    <property type="entry name" value="FN3"/>
    <property type="match status" value="1"/>
</dbReference>
<gene>
    <name evidence="4" type="ORF">NHX12_025365</name>
</gene>
<dbReference type="PROSITE" id="PS50853">
    <property type="entry name" value="FN3"/>
    <property type="match status" value="1"/>
</dbReference>
<evidence type="ECO:0000256" key="1">
    <source>
        <dbReference type="ARBA" id="ARBA00007962"/>
    </source>
</evidence>
<accession>A0A9Q0EK11</accession>
<dbReference type="OrthoDB" id="6101761at2759"/>
<keyword evidence="5" id="KW-1185">Reference proteome</keyword>
<dbReference type="InterPro" id="IPR036116">
    <property type="entry name" value="FN3_sf"/>
</dbReference>
<proteinExistence type="inferred from homology"/>
<comment type="similarity">
    <text evidence="1">Belongs to the PHYHIP family.</text>
</comment>
<dbReference type="PANTHER" id="PTHR15698">
    <property type="entry name" value="PROTEIN CBG15099"/>
    <property type="match status" value="1"/>
</dbReference>
<dbReference type="PANTHER" id="PTHR15698:SF8">
    <property type="entry name" value="PHYTANOYL-COA HYDROXYLASE-INTERACTING PROTEIN-LIKE"/>
    <property type="match status" value="1"/>
</dbReference>
<dbReference type="SUPFAM" id="SSF49265">
    <property type="entry name" value="Fibronectin type III"/>
    <property type="match status" value="1"/>
</dbReference>
<dbReference type="AlphaFoldDB" id="A0A9Q0EK11"/>
<dbReference type="InterPro" id="IPR045545">
    <property type="entry name" value="PHYIP/PHIPL_C"/>
</dbReference>
<dbReference type="Gene3D" id="2.60.40.10">
    <property type="entry name" value="Immunoglobulins"/>
    <property type="match status" value="1"/>
</dbReference>
<dbReference type="Pfam" id="PF00041">
    <property type="entry name" value="fn3"/>
    <property type="match status" value="1"/>
</dbReference>
<reference evidence="4" key="1">
    <citation type="submission" date="2022-07" db="EMBL/GenBank/DDBJ databases">
        <title>Chromosome-level genome of Muraenolepis orangiensis.</title>
        <authorList>
            <person name="Kim J."/>
        </authorList>
    </citation>
    <scope>NUCLEOTIDE SEQUENCE</scope>
    <source>
        <strain evidence="4">KU_S4_2022</strain>
        <tissue evidence="4">Muscle</tissue>
    </source>
</reference>
<evidence type="ECO:0000313" key="4">
    <source>
        <dbReference type="EMBL" id="KAJ3608316.1"/>
    </source>
</evidence>
<dbReference type="GO" id="GO:0005737">
    <property type="term" value="C:cytoplasm"/>
    <property type="evidence" value="ECO:0007669"/>
    <property type="project" value="TreeGrafter"/>
</dbReference>
<dbReference type="InterPro" id="IPR003961">
    <property type="entry name" value="FN3_dom"/>
</dbReference>
<sequence length="337" mass="37288">MDVPHVEHSLTSPTSPCVDLKSLENLQLCDRDGTQSADSGIEEQDDLPVPRQIGISNVTCDSFRISWDTDPRGRDRITHYFIDLNKKQSKKENKFKHKDVPTKLVAKAVPLPMTVRGHWFLSPRTDYTVAVQTAAKLPDGEYAVSQWSEVVEFVTAGIRRRNTSTKLGTPSDDSGSHGSPISGKLEGIFFSCNTEFNTGKPPQDSPYGPYRFQVEAEALFNQNTNLYFADFYCMYTPYHYVILVLAPQGSKGDLFCKGRLPALDRSDNRFLTCVEGEGGALSFHHAQDVTLEVVYTEPVDLSLGTVAAISGHQLRSSSTVNAKKDPSCKTCNISVGR</sequence>
<feature type="domain" description="Fibronectin type-III" evidence="3">
    <location>
        <begin position="49"/>
        <end position="158"/>
    </location>
</feature>
<dbReference type="EMBL" id="JANIIK010000040">
    <property type="protein sequence ID" value="KAJ3608316.1"/>
    <property type="molecule type" value="Genomic_DNA"/>
</dbReference>
<dbReference type="InterPro" id="IPR013783">
    <property type="entry name" value="Ig-like_fold"/>
</dbReference>
<comment type="caution">
    <text evidence="4">The sequence shown here is derived from an EMBL/GenBank/DDBJ whole genome shotgun (WGS) entry which is preliminary data.</text>
</comment>
<evidence type="ECO:0000256" key="2">
    <source>
        <dbReference type="ARBA" id="ARBA00037571"/>
    </source>
</evidence>
<dbReference type="Proteomes" id="UP001148018">
    <property type="component" value="Unassembled WGS sequence"/>
</dbReference>
<evidence type="ECO:0000313" key="5">
    <source>
        <dbReference type="Proteomes" id="UP001148018"/>
    </source>
</evidence>
<protein>
    <recommendedName>
        <fullName evidence="3">Fibronectin type-III domain-containing protein</fullName>
    </recommendedName>
</protein>
<dbReference type="InterPro" id="IPR042868">
    <property type="entry name" value="PHYHIP/PHYHIPL"/>
</dbReference>
<organism evidence="4 5">
    <name type="scientific">Muraenolepis orangiensis</name>
    <name type="common">Patagonian moray cod</name>
    <dbReference type="NCBI Taxonomy" id="630683"/>
    <lineage>
        <taxon>Eukaryota</taxon>
        <taxon>Metazoa</taxon>
        <taxon>Chordata</taxon>
        <taxon>Craniata</taxon>
        <taxon>Vertebrata</taxon>
        <taxon>Euteleostomi</taxon>
        <taxon>Actinopterygii</taxon>
        <taxon>Neopterygii</taxon>
        <taxon>Teleostei</taxon>
        <taxon>Neoteleostei</taxon>
        <taxon>Acanthomorphata</taxon>
        <taxon>Zeiogadaria</taxon>
        <taxon>Gadariae</taxon>
        <taxon>Gadiformes</taxon>
        <taxon>Muraenolepidoidei</taxon>
        <taxon>Muraenolepididae</taxon>
        <taxon>Muraenolepis</taxon>
    </lineage>
</organism>